<keyword evidence="1" id="KW-0812">Transmembrane</keyword>
<evidence type="ECO:0000313" key="3">
    <source>
        <dbReference type="Proteomes" id="UP001151760"/>
    </source>
</evidence>
<protein>
    <submittedName>
        <fullName evidence="2">Uncharacterized protein</fullName>
    </submittedName>
</protein>
<proteinExistence type="predicted"/>
<dbReference type="EMBL" id="BQNB010019378">
    <property type="protein sequence ID" value="GJT84657.1"/>
    <property type="molecule type" value="Genomic_DNA"/>
</dbReference>
<organism evidence="2 3">
    <name type="scientific">Tanacetum coccineum</name>
    <dbReference type="NCBI Taxonomy" id="301880"/>
    <lineage>
        <taxon>Eukaryota</taxon>
        <taxon>Viridiplantae</taxon>
        <taxon>Streptophyta</taxon>
        <taxon>Embryophyta</taxon>
        <taxon>Tracheophyta</taxon>
        <taxon>Spermatophyta</taxon>
        <taxon>Magnoliopsida</taxon>
        <taxon>eudicotyledons</taxon>
        <taxon>Gunneridae</taxon>
        <taxon>Pentapetalae</taxon>
        <taxon>asterids</taxon>
        <taxon>campanulids</taxon>
        <taxon>Asterales</taxon>
        <taxon>Asteraceae</taxon>
        <taxon>Asteroideae</taxon>
        <taxon>Anthemideae</taxon>
        <taxon>Anthemidinae</taxon>
        <taxon>Tanacetum</taxon>
    </lineage>
</organism>
<reference evidence="2" key="2">
    <citation type="submission" date="2022-01" db="EMBL/GenBank/DDBJ databases">
        <authorList>
            <person name="Yamashiro T."/>
            <person name="Shiraishi A."/>
            <person name="Satake H."/>
            <person name="Nakayama K."/>
        </authorList>
    </citation>
    <scope>NUCLEOTIDE SEQUENCE</scope>
</reference>
<evidence type="ECO:0000256" key="1">
    <source>
        <dbReference type="SAM" id="Phobius"/>
    </source>
</evidence>
<keyword evidence="1" id="KW-1133">Transmembrane helix</keyword>
<comment type="caution">
    <text evidence="2">The sequence shown here is derived from an EMBL/GenBank/DDBJ whole genome shotgun (WGS) entry which is preliminary data.</text>
</comment>
<feature type="transmembrane region" description="Helical" evidence="1">
    <location>
        <begin position="38"/>
        <end position="63"/>
    </location>
</feature>
<keyword evidence="1" id="KW-0472">Membrane</keyword>
<feature type="transmembrane region" description="Helical" evidence="1">
    <location>
        <begin position="75"/>
        <end position="94"/>
    </location>
</feature>
<dbReference type="Proteomes" id="UP001151760">
    <property type="component" value="Unassembled WGS sequence"/>
</dbReference>
<reference evidence="2" key="1">
    <citation type="journal article" date="2022" name="Int. J. Mol. Sci.">
        <title>Draft Genome of Tanacetum Coccineum: Genomic Comparison of Closely Related Tanacetum-Family Plants.</title>
        <authorList>
            <person name="Yamashiro T."/>
            <person name="Shiraishi A."/>
            <person name="Nakayama K."/>
            <person name="Satake H."/>
        </authorList>
    </citation>
    <scope>NUCLEOTIDE SEQUENCE</scope>
</reference>
<accession>A0ABQ5HBL9</accession>
<gene>
    <name evidence="2" type="ORF">Tco_1066374</name>
</gene>
<sequence length="145" mass="14573">MTSGTAFIATAPTVGLATLGPPAPTAGLVLLEPSASPAVAAALVVLAAAAALATSVALAAATVHFAASVAATLSAIIRSIAALLILSGGMILLITKDVGGVLVPESIYHLDLEFSLFDPYPLLLKWQKYWLTALGSSTSESPLSF</sequence>
<keyword evidence="3" id="KW-1185">Reference proteome</keyword>
<evidence type="ECO:0000313" key="2">
    <source>
        <dbReference type="EMBL" id="GJT84657.1"/>
    </source>
</evidence>
<name>A0ABQ5HBL9_9ASTR</name>